<feature type="domain" description="Radical SAM core" evidence="9">
    <location>
        <begin position="42"/>
        <end position="136"/>
    </location>
</feature>
<accession>A0AAD7BUY4</accession>
<gene>
    <name evidence="10" type="ORF">FB45DRAFT_561211</name>
</gene>
<comment type="cofactor">
    <cofactor evidence="1">
        <name>[4Fe-4S] cluster</name>
        <dbReference type="ChEBI" id="CHEBI:49883"/>
    </cofactor>
</comment>
<keyword evidence="4" id="KW-0949">S-adenosyl-L-methionine</keyword>
<dbReference type="PROSITE" id="PS01305">
    <property type="entry name" value="MOAA_NIFB_PQQE"/>
    <property type="match status" value="1"/>
</dbReference>
<proteinExistence type="predicted"/>
<evidence type="ECO:0000313" key="10">
    <source>
        <dbReference type="EMBL" id="KAJ7631246.1"/>
    </source>
</evidence>
<dbReference type="Proteomes" id="UP001221142">
    <property type="component" value="Unassembled WGS sequence"/>
</dbReference>
<keyword evidence="6" id="KW-0408">Iron</keyword>
<dbReference type="GO" id="GO:0046872">
    <property type="term" value="F:metal ion binding"/>
    <property type="evidence" value="ECO:0007669"/>
    <property type="project" value="UniProtKB-KW"/>
</dbReference>
<sequence>MLSRAPTRWRALVRPLTTQKLRAQNIAQIDHLSPFSPALVDTFHRRHDYLRISLTERCNLRCFYCMPSEGIELSPNDSILTNDEILRLASLFVRSGVKKIRLTGGEPTIRKGISEIIGDFLHRKHVDDSSTNSGSQ</sequence>
<dbReference type="InterPro" id="IPR000385">
    <property type="entry name" value="MoaA_NifB_PqqE_Fe-S-bd_CS"/>
</dbReference>
<dbReference type="PANTHER" id="PTHR22960">
    <property type="entry name" value="MOLYBDOPTERIN COFACTOR SYNTHESIS PROTEIN A"/>
    <property type="match status" value="1"/>
</dbReference>
<dbReference type="InterPro" id="IPR050105">
    <property type="entry name" value="MoCo_biosynth_MoaA/MoaC"/>
</dbReference>
<keyword evidence="3" id="KW-0004">4Fe-4S</keyword>
<dbReference type="Gene3D" id="3.20.20.70">
    <property type="entry name" value="Aldolase class I"/>
    <property type="match status" value="1"/>
</dbReference>
<dbReference type="GO" id="GO:0006777">
    <property type="term" value="P:Mo-molybdopterin cofactor biosynthetic process"/>
    <property type="evidence" value="ECO:0007669"/>
    <property type="project" value="UniProtKB-KW"/>
</dbReference>
<evidence type="ECO:0000313" key="11">
    <source>
        <dbReference type="Proteomes" id="UP001221142"/>
    </source>
</evidence>
<dbReference type="PROSITE" id="PS51918">
    <property type="entry name" value="RADICAL_SAM"/>
    <property type="match status" value="1"/>
</dbReference>
<dbReference type="InterPro" id="IPR013785">
    <property type="entry name" value="Aldolase_TIM"/>
</dbReference>
<keyword evidence="8" id="KW-0501">Molybdenum cofactor biosynthesis</keyword>
<dbReference type="GO" id="GO:0061799">
    <property type="term" value="F:cyclic pyranopterin monophosphate synthase activity"/>
    <property type="evidence" value="ECO:0007669"/>
    <property type="project" value="TreeGrafter"/>
</dbReference>
<evidence type="ECO:0000256" key="8">
    <source>
        <dbReference type="ARBA" id="ARBA00023150"/>
    </source>
</evidence>
<evidence type="ECO:0000256" key="5">
    <source>
        <dbReference type="ARBA" id="ARBA00022723"/>
    </source>
</evidence>
<dbReference type="AlphaFoldDB" id="A0AAD7BUY4"/>
<dbReference type="InterPro" id="IPR058240">
    <property type="entry name" value="rSAM_sf"/>
</dbReference>
<dbReference type="InterPro" id="IPR007197">
    <property type="entry name" value="rSAM"/>
</dbReference>
<comment type="caution">
    <text evidence="10">The sequence shown here is derived from an EMBL/GenBank/DDBJ whole genome shotgun (WGS) entry which is preliminary data.</text>
</comment>
<keyword evidence="7" id="KW-0411">Iron-sulfur</keyword>
<keyword evidence="5" id="KW-0479">Metal-binding</keyword>
<organism evidence="10 11">
    <name type="scientific">Roridomyces roridus</name>
    <dbReference type="NCBI Taxonomy" id="1738132"/>
    <lineage>
        <taxon>Eukaryota</taxon>
        <taxon>Fungi</taxon>
        <taxon>Dikarya</taxon>
        <taxon>Basidiomycota</taxon>
        <taxon>Agaricomycotina</taxon>
        <taxon>Agaricomycetes</taxon>
        <taxon>Agaricomycetidae</taxon>
        <taxon>Agaricales</taxon>
        <taxon>Marasmiineae</taxon>
        <taxon>Mycenaceae</taxon>
        <taxon>Roridomyces</taxon>
    </lineage>
</organism>
<evidence type="ECO:0000256" key="2">
    <source>
        <dbReference type="ARBA" id="ARBA00005046"/>
    </source>
</evidence>
<dbReference type="SFLD" id="SFLDS00029">
    <property type="entry name" value="Radical_SAM"/>
    <property type="match status" value="1"/>
</dbReference>
<evidence type="ECO:0000259" key="9">
    <source>
        <dbReference type="PROSITE" id="PS51918"/>
    </source>
</evidence>
<dbReference type="PANTHER" id="PTHR22960:SF0">
    <property type="entry name" value="MOLYBDENUM COFACTOR BIOSYNTHESIS PROTEIN 1"/>
    <property type="match status" value="1"/>
</dbReference>
<comment type="pathway">
    <text evidence="2">Cofactor biosynthesis; molybdopterin biosynthesis.</text>
</comment>
<protein>
    <recommendedName>
        <fullName evidence="9">Radical SAM core domain-containing protein</fullName>
    </recommendedName>
</protein>
<name>A0AAD7BUY4_9AGAR</name>
<evidence type="ECO:0000256" key="4">
    <source>
        <dbReference type="ARBA" id="ARBA00022691"/>
    </source>
</evidence>
<dbReference type="Pfam" id="PF04055">
    <property type="entry name" value="Radical_SAM"/>
    <property type="match status" value="1"/>
</dbReference>
<dbReference type="GO" id="GO:0061798">
    <property type="term" value="F:GTP 3',8'-cyclase activity"/>
    <property type="evidence" value="ECO:0007669"/>
    <property type="project" value="TreeGrafter"/>
</dbReference>
<dbReference type="GO" id="GO:0051539">
    <property type="term" value="F:4 iron, 4 sulfur cluster binding"/>
    <property type="evidence" value="ECO:0007669"/>
    <property type="project" value="UniProtKB-KW"/>
</dbReference>
<dbReference type="SUPFAM" id="SSF102114">
    <property type="entry name" value="Radical SAM enzymes"/>
    <property type="match status" value="1"/>
</dbReference>
<dbReference type="EMBL" id="JARKIF010000009">
    <property type="protein sequence ID" value="KAJ7631246.1"/>
    <property type="molecule type" value="Genomic_DNA"/>
</dbReference>
<keyword evidence="11" id="KW-1185">Reference proteome</keyword>
<dbReference type="SFLD" id="SFLDG01067">
    <property type="entry name" value="SPASM/twitch_domain_containing"/>
    <property type="match status" value="1"/>
</dbReference>
<evidence type="ECO:0000256" key="6">
    <source>
        <dbReference type="ARBA" id="ARBA00023004"/>
    </source>
</evidence>
<dbReference type="CDD" id="cd01335">
    <property type="entry name" value="Radical_SAM"/>
    <property type="match status" value="1"/>
</dbReference>
<reference evidence="10" key="1">
    <citation type="submission" date="2023-03" db="EMBL/GenBank/DDBJ databases">
        <title>Massive genome expansion in bonnet fungi (Mycena s.s.) driven by repeated elements and novel gene families across ecological guilds.</title>
        <authorList>
            <consortium name="Lawrence Berkeley National Laboratory"/>
            <person name="Harder C.B."/>
            <person name="Miyauchi S."/>
            <person name="Viragh M."/>
            <person name="Kuo A."/>
            <person name="Thoen E."/>
            <person name="Andreopoulos B."/>
            <person name="Lu D."/>
            <person name="Skrede I."/>
            <person name="Drula E."/>
            <person name="Henrissat B."/>
            <person name="Morin E."/>
            <person name="Kohler A."/>
            <person name="Barry K."/>
            <person name="LaButti K."/>
            <person name="Morin E."/>
            <person name="Salamov A."/>
            <person name="Lipzen A."/>
            <person name="Mereny Z."/>
            <person name="Hegedus B."/>
            <person name="Baldrian P."/>
            <person name="Stursova M."/>
            <person name="Weitz H."/>
            <person name="Taylor A."/>
            <person name="Grigoriev I.V."/>
            <person name="Nagy L.G."/>
            <person name="Martin F."/>
            <person name="Kauserud H."/>
        </authorList>
    </citation>
    <scope>NUCLEOTIDE SEQUENCE</scope>
    <source>
        <strain evidence="10">9284</strain>
    </source>
</reference>
<evidence type="ECO:0000256" key="1">
    <source>
        <dbReference type="ARBA" id="ARBA00001966"/>
    </source>
</evidence>
<evidence type="ECO:0000256" key="7">
    <source>
        <dbReference type="ARBA" id="ARBA00023014"/>
    </source>
</evidence>
<evidence type="ECO:0000256" key="3">
    <source>
        <dbReference type="ARBA" id="ARBA00022485"/>
    </source>
</evidence>